<accession>A0A1H2YL05</accession>
<keyword evidence="2" id="KW-0472">Membrane</keyword>
<comment type="similarity">
    <text evidence="1">Belongs to the LytR/CpsA/Psr (LCP) family.</text>
</comment>
<protein>
    <submittedName>
        <fullName evidence="4">Transcriptional attenuator, LytR family</fullName>
    </submittedName>
</protein>
<dbReference type="EMBL" id="FNOK01000007">
    <property type="protein sequence ID" value="SDX05857.1"/>
    <property type="molecule type" value="Genomic_DNA"/>
</dbReference>
<dbReference type="STRING" id="418495.SAMN05216215_100774"/>
<organism evidence="4 5">
    <name type="scientific">Saccharopolyspora shandongensis</name>
    <dbReference type="NCBI Taxonomy" id="418495"/>
    <lineage>
        <taxon>Bacteria</taxon>
        <taxon>Bacillati</taxon>
        <taxon>Actinomycetota</taxon>
        <taxon>Actinomycetes</taxon>
        <taxon>Pseudonocardiales</taxon>
        <taxon>Pseudonocardiaceae</taxon>
        <taxon>Saccharopolyspora</taxon>
    </lineage>
</organism>
<dbReference type="InterPro" id="IPR004474">
    <property type="entry name" value="LytR_CpsA_psr"/>
</dbReference>
<dbReference type="NCBIfam" id="TIGR00350">
    <property type="entry name" value="lytR_cpsA_psr"/>
    <property type="match status" value="1"/>
</dbReference>
<gene>
    <name evidence="4" type="ORF">SAMN05216215_100774</name>
</gene>
<dbReference type="PANTHER" id="PTHR33392">
    <property type="entry name" value="POLYISOPRENYL-TEICHOIC ACID--PEPTIDOGLYCAN TEICHOIC ACID TRANSFERASE TAGU"/>
    <property type="match status" value="1"/>
</dbReference>
<evidence type="ECO:0000256" key="2">
    <source>
        <dbReference type="SAM" id="Phobius"/>
    </source>
</evidence>
<dbReference type="InterPro" id="IPR050922">
    <property type="entry name" value="LytR/CpsA/Psr_CW_biosynth"/>
</dbReference>
<dbReference type="Gene3D" id="3.40.630.190">
    <property type="entry name" value="LCP protein"/>
    <property type="match status" value="1"/>
</dbReference>
<dbReference type="PANTHER" id="PTHR33392:SF6">
    <property type="entry name" value="POLYISOPRENYL-TEICHOIC ACID--PEPTIDOGLYCAN TEICHOIC ACID TRANSFERASE TAGU"/>
    <property type="match status" value="1"/>
</dbReference>
<keyword evidence="2" id="KW-0812">Transmembrane</keyword>
<evidence type="ECO:0000313" key="4">
    <source>
        <dbReference type="EMBL" id="SDX05857.1"/>
    </source>
</evidence>
<dbReference type="Pfam" id="PF03816">
    <property type="entry name" value="LytR_cpsA_psr"/>
    <property type="match status" value="1"/>
</dbReference>
<reference evidence="5" key="1">
    <citation type="submission" date="2016-10" db="EMBL/GenBank/DDBJ databases">
        <authorList>
            <person name="Varghese N."/>
            <person name="Submissions S."/>
        </authorList>
    </citation>
    <scope>NUCLEOTIDE SEQUENCE [LARGE SCALE GENOMIC DNA]</scope>
    <source>
        <strain evidence="5">CGMCC 4.3530</strain>
    </source>
</reference>
<feature type="transmembrane region" description="Helical" evidence="2">
    <location>
        <begin position="42"/>
        <end position="62"/>
    </location>
</feature>
<sequence>MGQKQLSGERNVLAGMNTYQFRNDWDASNRGAGRPRLRGRKIFAAVLVLVLLPVVFGGWLWFHVDSSIRRIDAFPDYPGRPAAGAGTNWLIVGSDSRDGLDPETAAGLHVGDAEGQRTDTIMVAHLPDNSTAPTLISIPRDSRVPVPGHGRTMINAAFSEGGPQLLAQTVEQTTGLRIDHYAEIGFGGFAEIVDAVGGVEMCLDQEMHDTKTGQTLQAGCQSLDGSNALTFVRMRYSDATPRSDLDRVANQRKFIGALAQEASSATTLINPFTTYALADAGAQAMAMTREDGPSDLLSLAWVMRGISSGSVVTTTVPVTDGTAKSWDKKKATELFETVNNDQPVPEDLIVD</sequence>
<name>A0A1H2YL05_9PSEU</name>
<keyword evidence="2" id="KW-1133">Transmembrane helix</keyword>
<evidence type="ECO:0000313" key="5">
    <source>
        <dbReference type="Proteomes" id="UP000199529"/>
    </source>
</evidence>
<dbReference type="Proteomes" id="UP000199529">
    <property type="component" value="Unassembled WGS sequence"/>
</dbReference>
<feature type="domain" description="Cell envelope-related transcriptional attenuator" evidence="3">
    <location>
        <begin position="117"/>
        <end position="263"/>
    </location>
</feature>
<evidence type="ECO:0000259" key="3">
    <source>
        <dbReference type="Pfam" id="PF03816"/>
    </source>
</evidence>
<dbReference type="AlphaFoldDB" id="A0A1H2YL05"/>
<keyword evidence="5" id="KW-1185">Reference proteome</keyword>
<proteinExistence type="inferred from homology"/>
<evidence type="ECO:0000256" key="1">
    <source>
        <dbReference type="ARBA" id="ARBA00006068"/>
    </source>
</evidence>